<dbReference type="AlphaFoldDB" id="A0A4R5TJM7"/>
<dbReference type="EMBL" id="SMTF01000014">
    <property type="protein sequence ID" value="TDK22312.1"/>
    <property type="molecule type" value="Genomic_DNA"/>
</dbReference>
<dbReference type="Proteomes" id="UP000294796">
    <property type="component" value="Unassembled WGS sequence"/>
</dbReference>
<proteinExistence type="predicted"/>
<dbReference type="InterPro" id="IPR025178">
    <property type="entry name" value="Lnb_N"/>
</dbReference>
<evidence type="ECO:0000313" key="4">
    <source>
        <dbReference type="EMBL" id="TDK22312.1"/>
    </source>
</evidence>
<dbReference type="Pfam" id="PF13387">
    <property type="entry name" value="Lnb_N"/>
    <property type="match status" value="1"/>
</dbReference>
<comment type="caution">
    <text evidence="4">The sequence shown here is derived from an EMBL/GenBank/DDBJ whole genome shotgun (WGS) entry which is preliminary data.</text>
</comment>
<evidence type="ECO:0000256" key="1">
    <source>
        <dbReference type="SAM" id="SignalP"/>
    </source>
</evidence>
<sequence>MRRFGAWACAGWLCLAGVASAAGIAVDDTGLAPDEALATQTLVDAARQSLPPGFIEGLGRPVSLRWRDDLPDEVHGRARGGRIGLPRRLLHDWLRNGAPVSGPSPALSALLHELAHIHDHSAAGGLSRNPRLLDLAGWPVRPLRFGLRAAHNDFSDRSPDVYELRSPAEFVAVNFEHFLLDPDYACRRPALHAYFAAHFGWSPATASCTPGLPFVGAGLDDAVVRLVDLDPARVQEVHYLFAEANARPMSRWGHGMLRLVVCAPGRTPGEDCRYDLDHHLVLSFRAFVDDVQVSSLRGLTGSYPSRLFVLPLEQVVDEYTKVELRGLQSVPLRLARGEIDGLLRRAAQVHWSYDGRYYFVSNNCAVEAWKLLQDGVPRLSNLPLRSIAPNGLLRRLVRDGVADATALGDATRAAREGYYFASQGTHFQAMLDVAGSELDLPTRQATAWLDMDPVARSPWLAQGGTRATAALLLLEQAAVRREEAAIREALKQRFLRGRGDDGDIAVAAQALRELLGDGAYAGRPALLLPSGYGIPQEQERALLADVVARDGARLGALQDRLHEDARALVEPRLRARLEAAETNLAILGDRLRMLSRDIDAGASRLH</sequence>
<name>A0A4R5TJM7_9GAMM</name>
<feature type="chain" id="PRO_5020848531" evidence="1">
    <location>
        <begin position="22"/>
        <end position="606"/>
    </location>
</feature>
<dbReference type="OrthoDB" id="5978971at2"/>
<evidence type="ECO:0000259" key="2">
    <source>
        <dbReference type="Pfam" id="PF13387"/>
    </source>
</evidence>
<evidence type="ECO:0000313" key="5">
    <source>
        <dbReference type="Proteomes" id="UP000294796"/>
    </source>
</evidence>
<dbReference type="InterPro" id="IPR057166">
    <property type="entry name" value="DUF7844"/>
</dbReference>
<feature type="domain" description="Lnb N-terminal periplasmic" evidence="2">
    <location>
        <begin position="229"/>
        <end position="384"/>
    </location>
</feature>
<protein>
    <submittedName>
        <fullName evidence="4">DUF4105 domain-containing protein</fullName>
    </submittedName>
</protein>
<keyword evidence="5" id="KW-1185">Reference proteome</keyword>
<organism evidence="4 5">
    <name type="scientific">Luteimonas aestuarii</name>
    <dbReference type="NCBI Taxonomy" id="453837"/>
    <lineage>
        <taxon>Bacteria</taxon>
        <taxon>Pseudomonadati</taxon>
        <taxon>Pseudomonadota</taxon>
        <taxon>Gammaproteobacteria</taxon>
        <taxon>Lysobacterales</taxon>
        <taxon>Lysobacteraceae</taxon>
        <taxon>Luteimonas</taxon>
    </lineage>
</organism>
<dbReference type="Pfam" id="PF25226">
    <property type="entry name" value="DUF7844"/>
    <property type="match status" value="2"/>
</dbReference>
<accession>A0A4R5TJM7</accession>
<feature type="domain" description="DUF7844" evidence="3">
    <location>
        <begin position="126"/>
        <end position="207"/>
    </location>
</feature>
<dbReference type="RefSeq" id="WP_133323170.1">
    <property type="nucleotide sequence ID" value="NZ_SMTF01000014.1"/>
</dbReference>
<feature type="domain" description="DUF7844" evidence="3">
    <location>
        <begin position="25"/>
        <end position="121"/>
    </location>
</feature>
<gene>
    <name evidence="4" type="ORF">E2F46_14080</name>
</gene>
<evidence type="ECO:0000259" key="3">
    <source>
        <dbReference type="Pfam" id="PF25226"/>
    </source>
</evidence>
<feature type="signal peptide" evidence="1">
    <location>
        <begin position="1"/>
        <end position="21"/>
    </location>
</feature>
<reference evidence="4 5" key="1">
    <citation type="submission" date="2019-03" db="EMBL/GenBank/DDBJ databases">
        <title>Luteimonas zhaokaii sp.nov., isolated from the rectal contents of Plateau pika in Yushu, Qinghai Province, China.</title>
        <authorList>
            <person name="Zhang G."/>
        </authorList>
    </citation>
    <scope>NUCLEOTIDE SEQUENCE [LARGE SCALE GENOMIC DNA]</scope>
    <source>
        <strain evidence="4 5">B9</strain>
    </source>
</reference>
<keyword evidence="1" id="KW-0732">Signal</keyword>